<dbReference type="EMBL" id="JAFEKC020000003">
    <property type="protein sequence ID" value="KAK0515697.1"/>
    <property type="molecule type" value="Genomic_DNA"/>
</dbReference>
<feature type="binding site" evidence="4">
    <location>
        <position position="174"/>
    </location>
    <ligand>
        <name>Zn(2+)</name>
        <dbReference type="ChEBI" id="CHEBI:29105"/>
    </ligand>
</feature>
<dbReference type="PROSITE" id="PS50305">
    <property type="entry name" value="SIRTUIN"/>
    <property type="match status" value="1"/>
</dbReference>
<sequence>MRKPLMRIPYTGPLPPPIIIPRYANTPAGARHALTRFLTAAEAYKGERRSPGHDPTKAVLLTGAGISVASGLADYRGTGGTYTLNRTYRPIYYHEFVTDHEARKRYWARSFLGWTTLHKARPNAAHMSVKALGEMGFINSVITQNVDSFHSMAHPDLPTIELHGYLRALVCIHCHSQLPRSEFQKSLSILNPQWTAFLEEMLATGALDSENPAERRAKGLKSNPDGDVDVPDASYTTFRYPACPTCLAHPPKLEDGTRARVEVDSDGAWSPRSTAGVLKPAVVMFGESIASNIKTAAEEAIDNAGRILVIGSSLATYSAWRLVKQAKERNMPIGILNLGGVRGEDSFFSDLGPSNDGEMGIRCNESADKLLPMVVEDLKGSHMPDTGGIHRTLNVGNSEVVKS</sequence>
<keyword evidence="4" id="KW-0479">Metal-binding</keyword>
<dbReference type="PANTHER" id="PTHR47651">
    <property type="entry name" value="NAD-DEPENDENT HISTONE DEACETYLASE HST4"/>
    <property type="match status" value="1"/>
</dbReference>
<dbReference type="InterPro" id="IPR026590">
    <property type="entry name" value="Ssirtuin_cat_dom"/>
</dbReference>
<keyword evidence="7" id="KW-1185">Reference proteome</keyword>
<dbReference type="Gene3D" id="3.40.50.1220">
    <property type="entry name" value="TPP-binding domain"/>
    <property type="match status" value="1"/>
</dbReference>
<accession>A0AA39V4H6</accession>
<evidence type="ECO:0000313" key="6">
    <source>
        <dbReference type="EMBL" id="KAK0515697.1"/>
    </source>
</evidence>
<proteinExistence type="inferred from homology"/>
<evidence type="ECO:0000256" key="1">
    <source>
        <dbReference type="ARBA" id="ARBA00006924"/>
    </source>
</evidence>
<dbReference type="SUPFAM" id="SSF52467">
    <property type="entry name" value="DHS-like NAD/FAD-binding domain"/>
    <property type="match status" value="1"/>
</dbReference>
<keyword evidence="4" id="KW-0862">Zinc</keyword>
<dbReference type="Proteomes" id="UP001166286">
    <property type="component" value="Unassembled WGS sequence"/>
</dbReference>
<feature type="binding site" evidence="4">
    <location>
        <position position="171"/>
    </location>
    <ligand>
        <name>Zn(2+)</name>
        <dbReference type="ChEBI" id="CHEBI:29105"/>
    </ligand>
</feature>
<evidence type="ECO:0000256" key="4">
    <source>
        <dbReference type="PROSITE-ProRule" id="PRU00236"/>
    </source>
</evidence>
<feature type="domain" description="Deacetylase sirtuin-type" evidence="5">
    <location>
        <begin position="33"/>
        <end position="381"/>
    </location>
</feature>
<evidence type="ECO:0000259" key="5">
    <source>
        <dbReference type="PROSITE" id="PS50305"/>
    </source>
</evidence>
<dbReference type="InterPro" id="IPR026591">
    <property type="entry name" value="Sirtuin_cat_small_dom_sf"/>
</dbReference>
<evidence type="ECO:0000256" key="3">
    <source>
        <dbReference type="ARBA" id="ARBA00023027"/>
    </source>
</evidence>
<dbReference type="PANTHER" id="PTHR47651:SF17">
    <property type="entry name" value="DEACETYLASE SIRTUIN-TYPE DOMAIN-CONTAINING PROTEIN"/>
    <property type="match status" value="1"/>
</dbReference>
<reference evidence="6" key="1">
    <citation type="submission" date="2023-03" db="EMBL/GenBank/DDBJ databases">
        <title>Complete genome of Cladonia borealis.</title>
        <authorList>
            <person name="Park H."/>
        </authorList>
    </citation>
    <scope>NUCLEOTIDE SEQUENCE</scope>
    <source>
        <strain evidence="6">ANT050790</strain>
    </source>
</reference>
<organism evidence="6 7">
    <name type="scientific">Cladonia borealis</name>
    <dbReference type="NCBI Taxonomy" id="184061"/>
    <lineage>
        <taxon>Eukaryota</taxon>
        <taxon>Fungi</taxon>
        <taxon>Dikarya</taxon>
        <taxon>Ascomycota</taxon>
        <taxon>Pezizomycotina</taxon>
        <taxon>Lecanoromycetes</taxon>
        <taxon>OSLEUM clade</taxon>
        <taxon>Lecanoromycetidae</taxon>
        <taxon>Lecanorales</taxon>
        <taxon>Lecanorineae</taxon>
        <taxon>Cladoniaceae</taxon>
        <taxon>Cladonia</taxon>
    </lineage>
</organism>
<dbReference type="AlphaFoldDB" id="A0AA39V4H6"/>
<feature type="active site" description="Proton acceptor" evidence="4">
    <location>
        <position position="163"/>
    </location>
</feature>
<dbReference type="InterPro" id="IPR003000">
    <property type="entry name" value="Sirtuin"/>
</dbReference>
<dbReference type="GO" id="GO:0016740">
    <property type="term" value="F:transferase activity"/>
    <property type="evidence" value="ECO:0007669"/>
    <property type="project" value="UniProtKB-KW"/>
</dbReference>
<dbReference type="Pfam" id="PF02146">
    <property type="entry name" value="SIR2"/>
    <property type="match status" value="1"/>
</dbReference>
<dbReference type="InterPro" id="IPR029035">
    <property type="entry name" value="DHS-like_NAD/FAD-binding_dom"/>
</dbReference>
<evidence type="ECO:0000256" key="2">
    <source>
        <dbReference type="ARBA" id="ARBA00022679"/>
    </source>
</evidence>
<name>A0AA39V4H6_9LECA</name>
<keyword evidence="2" id="KW-0808">Transferase</keyword>
<feature type="binding site" evidence="4">
    <location>
        <position position="243"/>
    </location>
    <ligand>
        <name>Zn(2+)</name>
        <dbReference type="ChEBI" id="CHEBI:29105"/>
    </ligand>
</feature>
<comment type="similarity">
    <text evidence="1">Belongs to the sirtuin family. Class I subfamily.</text>
</comment>
<comment type="caution">
    <text evidence="6">The sequence shown here is derived from an EMBL/GenBank/DDBJ whole genome shotgun (WGS) entry which is preliminary data.</text>
</comment>
<dbReference type="GO" id="GO:0070403">
    <property type="term" value="F:NAD+ binding"/>
    <property type="evidence" value="ECO:0007669"/>
    <property type="project" value="InterPro"/>
</dbReference>
<keyword evidence="3" id="KW-0520">NAD</keyword>
<dbReference type="GO" id="GO:0046872">
    <property type="term" value="F:metal ion binding"/>
    <property type="evidence" value="ECO:0007669"/>
    <property type="project" value="UniProtKB-KW"/>
</dbReference>
<dbReference type="Gene3D" id="3.30.1600.10">
    <property type="entry name" value="SIR2/SIRT2 'Small Domain"/>
    <property type="match status" value="1"/>
</dbReference>
<evidence type="ECO:0000313" key="7">
    <source>
        <dbReference type="Proteomes" id="UP001166286"/>
    </source>
</evidence>
<protein>
    <recommendedName>
        <fullName evidence="5">Deacetylase sirtuin-type domain-containing protein</fullName>
    </recommendedName>
</protein>
<gene>
    <name evidence="6" type="ORF">JMJ35_001731</name>
</gene>
<feature type="binding site" evidence="4">
    <location>
        <position position="246"/>
    </location>
    <ligand>
        <name>Zn(2+)</name>
        <dbReference type="ChEBI" id="CHEBI:29105"/>
    </ligand>
</feature>